<evidence type="ECO:0000259" key="6">
    <source>
        <dbReference type="PROSITE" id="PS51094"/>
    </source>
</evidence>
<protein>
    <submittedName>
        <fullName evidence="7">Fructose PTS transporter subunit IIA</fullName>
        <ecNumber evidence="7">2.7.1.202</ecNumber>
    </submittedName>
</protein>
<dbReference type="InterPro" id="IPR016152">
    <property type="entry name" value="PTrfase/Anion_transptr"/>
</dbReference>
<organism evidence="7 8">
    <name type="scientific">Thomasclavelia spiroformis</name>
    <dbReference type="NCBI Taxonomy" id="29348"/>
    <lineage>
        <taxon>Bacteria</taxon>
        <taxon>Bacillati</taxon>
        <taxon>Bacillota</taxon>
        <taxon>Erysipelotrichia</taxon>
        <taxon>Erysipelotrichales</taxon>
        <taxon>Coprobacillaceae</taxon>
        <taxon>Thomasclavelia</taxon>
    </lineage>
</organism>
<feature type="domain" description="PTS EIIA type-2" evidence="6">
    <location>
        <begin position="6"/>
        <end position="151"/>
    </location>
</feature>
<dbReference type="GO" id="GO:0009401">
    <property type="term" value="P:phosphoenolpyruvate-dependent sugar phosphotransferase system"/>
    <property type="evidence" value="ECO:0007669"/>
    <property type="project" value="UniProtKB-KW"/>
</dbReference>
<dbReference type="PROSITE" id="PS51094">
    <property type="entry name" value="PTS_EIIA_TYPE_2"/>
    <property type="match status" value="1"/>
</dbReference>
<keyword evidence="2" id="KW-0597">Phosphoprotein</keyword>
<reference evidence="7" key="1">
    <citation type="submission" date="2021-02" db="EMBL/GenBank/DDBJ databases">
        <title>Infant gut strain persistence is associated with maternal origin, phylogeny, and functional potential including surface adhesion and iron acquisition.</title>
        <authorList>
            <person name="Lou Y.C."/>
        </authorList>
    </citation>
    <scope>NUCLEOTIDE SEQUENCE</scope>
    <source>
        <strain evidence="7">L3_108_000G1_dasL3_108_000G1_metabat.metabat.11</strain>
    </source>
</reference>
<evidence type="ECO:0000256" key="4">
    <source>
        <dbReference type="ARBA" id="ARBA00022679"/>
    </source>
</evidence>
<keyword evidence="4 7" id="KW-0808">Transferase</keyword>
<evidence type="ECO:0000313" key="8">
    <source>
        <dbReference type="Proteomes" id="UP000751224"/>
    </source>
</evidence>
<dbReference type="PROSITE" id="PS00372">
    <property type="entry name" value="PTS_EIIA_TYPE_2_HIS"/>
    <property type="match status" value="1"/>
</dbReference>
<gene>
    <name evidence="7" type="ORF">KHX14_10380</name>
</gene>
<dbReference type="InterPro" id="IPR004715">
    <property type="entry name" value="PTS_IIA_fruc"/>
</dbReference>
<comment type="caution">
    <text evidence="7">The sequence shown here is derived from an EMBL/GenBank/DDBJ whole genome shotgun (WGS) entry which is preliminary data.</text>
</comment>
<dbReference type="PANTHER" id="PTHR47738:SF2">
    <property type="entry name" value="PTS SYSTEM FRUCTOSE-LIKE EIIA COMPONENT"/>
    <property type="match status" value="1"/>
</dbReference>
<dbReference type="Gene3D" id="3.40.930.10">
    <property type="entry name" value="Mannitol-specific EII, Chain A"/>
    <property type="match status" value="1"/>
</dbReference>
<evidence type="ECO:0000256" key="3">
    <source>
        <dbReference type="ARBA" id="ARBA00022597"/>
    </source>
</evidence>
<keyword evidence="3" id="KW-0762">Sugar transport</keyword>
<name>A0A943EQ66_9FIRM</name>
<dbReference type="GO" id="GO:0016020">
    <property type="term" value="C:membrane"/>
    <property type="evidence" value="ECO:0007669"/>
    <property type="project" value="InterPro"/>
</dbReference>
<dbReference type="EMBL" id="JAGZCC010000098">
    <property type="protein sequence ID" value="MBS5589188.1"/>
    <property type="molecule type" value="Genomic_DNA"/>
</dbReference>
<dbReference type="EC" id="2.7.1.202" evidence="7"/>
<dbReference type="NCBIfam" id="TIGR00848">
    <property type="entry name" value="fruA"/>
    <property type="match status" value="1"/>
</dbReference>
<dbReference type="PANTHER" id="PTHR47738">
    <property type="entry name" value="PTS SYSTEM FRUCTOSE-LIKE EIIA COMPONENT-RELATED"/>
    <property type="match status" value="1"/>
</dbReference>
<dbReference type="GO" id="GO:0008982">
    <property type="term" value="F:protein-N(PI)-phosphohistidine-sugar phosphotransferase activity"/>
    <property type="evidence" value="ECO:0007669"/>
    <property type="project" value="InterPro"/>
</dbReference>
<sequence>MIMQEKAIHKEMVFLKQALSTKDDVIELLSDQAIKLDLINSKKDFKEAVYKREEMASTSIGYQIAIPHGISHTVNRAFIGFVQIKDAFHWNHDEKQSVQLIFLIGVPQDNQNNIHLKFISLLSRRLLDDNFRKQLIEVEDVEDAYRALNAINEQL</sequence>
<dbReference type="InterPro" id="IPR051541">
    <property type="entry name" value="PTS_SugarTrans_NitroReg"/>
</dbReference>
<keyword evidence="5" id="KW-0598">Phosphotransferase system</keyword>
<keyword evidence="1" id="KW-0813">Transport</keyword>
<evidence type="ECO:0000313" key="7">
    <source>
        <dbReference type="EMBL" id="MBS5589188.1"/>
    </source>
</evidence>
<accession>A0A943EQ66</accession>
<evidence type="ECO:0000256" key="2">
    <source>
        <dbReference type="ARBA" id="ARBA00022553"/>
    </source>
</evidence>
<dbReference type="Pfam" id="PF00359">
    <property type="entry name" value="PTS_EIIA_2"/>
    <property type="match status" value="1"/>
</dbReference>
<dbReference type="CDD" id="cd00211">
    <property type="entry name" value="PTS_IIA_fru"/>
    <property type="match status" value="1"/>
</dbReference>
<dbReference type="SUPFAM" id="SSF55804">
    <property type="entry name" value="Phoshotransferase/anion transport protein"/>
    <property type="match status" value="1"/>
</dbReference>
<dbReference type="Proteomes" id="UP000751224">
    <property type="component" value="Unassembled WGS sequence"/>
</dbReference>
<evidence type="ECO:0000256" key="5">
    <source>
        <dbReference type="ARBA" id="ARBA00022683"/>
    </source>
</evidence>
<evidence type="ECO:0000256" key="1">
    <source>
        <dbReference type="ARBA" id="ARBA00022448"/>
    </source>
</evidence>
<proteinExistence type="predicted"/>
<dbReference type="AlphaFoldDB" id="A0A943EQ66"/>
<dbReference type="InterPro" id="IPR002178">
    <property type="entry name" value="PTS_EIIA_type-2_dom"/>
</dbReference>